<dbReference type="InterPro" id="IPR027417">
    <property type="entry name" value="P-loop_NTPase"/>
</dbReference>
<keyword evidence="6" id="KW-0067">ATP-binding</keyword>
<evidence type="ECO:0000259" key="7">
    <source>
        <dbReference type="SMART" id="SM00382"/>
    </source>
</evidence>
<dbReference type="PANTHER" id="PTHR13779:SF7">
    <property type="entry name" value="ATPASE WRNIP1"/>
    <property type="match status" value="1"/>
</dbReference>
<keyword evidence="9" id="KW-1185">Reference proteome</keyword>
<reference evidence="8 9" key="1">
    <citation type="submission" date="2018-11" db="EMBL/GenBank/DDBJ databases">
        <title>Genome sequencing of Lachnoanaerobaculum sp. KCOM 2030 (= ChDC B114).</title>
        <authorList>
            <person name="Kook J.-K."/>
            <person name="Park S.-N."/>
            <person name="Lim Y.K."/>
        </authorList>
    </citation>
    <scope>NUCLEOTIDE SEQUENCE [LARGE SCALE GENOMIC DNA]</scope>
    <source>
        <strain evidence="8 9">KCOM 2030</strain>
    </source>
</reference>
<dbReference type="GO" id="GO:0017116">
    <property type="term" value="F:single-stranded DNA helicase activity"/>
    <property type="evidence" value="ECO:0007669"/>
    <property type="project" value="TreeGrafter"/>
</dbReference>
<organism evidence="8 9">
    <name type="scientific">Lachnoanaerobaculum gingivalis</name>
    <dbReference type="NCBI Taxonomy" id="2490855"/>
    <lineage>
        <taxon>Bacteria</taxon>
        <taxon>Bacillati</taxon>
        <taxon>Bacillota</taxon>
        <taxon>Clostridia</taxon>
        <taxon>Lachnospirales</taxon>
        <taxon>Lachnospiraceae</taxon>
        <taxon>Lachnoanaerobaculum</taxon>
    </lineage>
</organism>
<dbReference type="InterPro" id="IPR021886">
    <property type="entry name" value="MgsA_C"/>
</dbReference>
<dbReference type="Gene3D" id="3.40.50.300">
    <property type="entry name" value="P-loop containing nucleotide triphosphate hydrolases"/>
    <property type="match status" value="1"/>
</dbReference>
<dbReference type="Proteomes" id="UP000272490">
    <property type="component" value="Unassembled WGS sequence"/>
</dbReference>
<dbReference type="CDD" id="cd00009">
    <property type="entry name" value="AAA"/>
    <property type="match status" value="1"/>
</dbReference>
<dbReference type="FunFam" id="3.40.50.300:FF:000137">
    <property type="entry name" value="Replication-associated recombination protein A"/>
    <property type="match status" value="1"/>
</dbReference>
<proteinExistence type="inferred from homology"/>
<dbReference type="Gene3D" id="1.10.8.60">
    <property type="match status" value="1"/>
</dbReference>
<evidence type="ECO:0000256" key="6">
    <source>
        <dbReference type="ARBA" id="ARBA00022840"/>
    </source>
</evidence>
<dbReference type="CDD" id="cd18139">
    <property type="entry name" value="HLD_clamp_RarA"/>
    <property type="match status" value="1"/>
</dbReference>
<dbReference type="FunFam" id="1.20.272.10:FF:000001">
    <property type="entry name" value="Putative AAA family ATPase"/>
    <property type="match status" value="1"/>
</dbReference>
<evidence type="ECO:0000256" key="2">
    <source>
        <dbReference type="ARBA" id="ARBA00008959"/>
    </source>
</evidence>
<dbReference type="PANTHER" id="PTHR13779">
    <property type="entry name" value="WERNER HELICASE-INTERACTING PROTEIN 1 FAMILY MEMBER"/>
    <property type="match status" value="1"/>
</dbReference>
<dbReference type="GO" id="GO:0008047">
    <property type="term" value="F:enzyme activator activity"/>
    <property type="evidence" value="ECO:0007669"/>
    <property type="project" value="TreeGrafter"/>
</dbReference>
<dbReference type="Gene3D" id="1.10.3710.10">
    <property type="entry name" value="DNA polymerase III clamp loader subunits, C-terminal domain"/>
    <property type="match status" value="1"/>
</dbReference>
<evidence type="ECO:0000256" key="3">
    <source>
        <dbReference type="ARBA" id="ARBA00020776"/>
    </source>
</evidence>
<dbReference type="OrthoDB" id="9778364at2"/>
<dbReference type="InterPro" id="IPR051314">
    <property type="entry name" value="AAA_ATPase_RarA/MGS1/WRNIP1"/>
</dbReference>
<dbReference type="Gene3D" id="1.20.272.10">
    <property type="match status" value="1"/>
</dbReference>
<dbReference type="InterPro" id="IPR008921">
    <property type="entry name" value="DNA_pol3_clamp-load_cplx_C"/>
</dbReference>
<dbReference type="SUPFAM" id="SSF52540">
    <property type="entry name" value="P-loop containing nucleoside triphosphate hydrolases"/>
    <property type="match status" value="1"/>
</dbReference>
<dbReference type="FunFam" id="1.10.8.60:FF:000029">
    <property type="entry name" value="Replication-associated recombination protein A"/>
    <property type="match status" value="1"/>
</dbReference>
<gene>
    <name evidence="8" type="ORF">EHV10_04650</name>
</gene>
<dbReference type="SUPFAM" id="SSF48019">
    <property type="entry name" value="post-AAA+ oligomerization domain-like"/>
    <property type="match status" value="1"/>
</dbReference>
<dbReference type="RefSeq" id="WP_128673651.1">
    <property type="nucleotide sequence ID" value="NZ_RRCO01000002.1"/>
</dbReference>
<sequence length="440" mass="49773">MDLFDYMKEVNEKEDAPLASRLRPDSLDSIVGQEHILGKDKFLYRAIKADKLSSIIFFGPPGCGKTTIAKIIANTTKSNFKQINATTAGKKEMEEAISEAKISFSMYKKKTILFIDEIHRFNKSQQDYLLPFVEDGTVILIGATTENPFFEVNKALISRSRLLELKPLSYQDIENILDRAIKDKERGMGRYEVEISKEAVEFISKSTDGDARSALNALELAILTTDISEDGKIHIDTNIVSECIQKKIVKYDKDGTNHYDTISAFIKSMRGSDPDAVMYYLAKMLYAGEDIKFIARRIIICAAEDVGLADPNALSIATNAFLAIERVGMPEARIILAEAANYIACAPKSNTSYLAINEALRFVEENRDFEVPKHIRNANFTGEKDIGIGLGYKYAHDYENHYVKQQYLPDEIKDKVFFNLTDMGFEKSIKDYFNKIKKDR</sequence>
<keyword evidence="4" id="KW-0235">DNA replication</keyword>
<dbReference type="InterPro" id="IPR003959">
    <property type="entry name" value="ATPase_AAA_core"/>
</dbReference>
<dbReference type="GO" id="GO:0000731">
    <property type="term" value="P:DNA synthesis involved in DNA repair"/>
    <property type="evidence" value="ECO:0007669"/>
    <property type="project" value="TreeGrafter"/>
</dbReference>
<dbReference type="InterPro" id="IPR003593">
    <property type="entry name" value="AAA+_ATPase"/>
</dbReference>
<comment type="function">
    <text evidence="1">DNA-dependent ATPase that plays important roles in cellular responses to stalled DNA replication processes.</text>
</comment>
<dbReference type="Pfam" id="PF00004">
    <property type="entry name" value="AAA"/>
    <property type="match status" value="1"/>
</dbReference>
<evidence type="ECO:0000256" key="1">
    <source>
        <dbReference type="ARBA" id="ARBA00002393"/>
    </source>
</evidence>
<name>A0A3P3QXG9_9FIRM</name>
<evidence type="ECO:0000313" key="9">
    <source>
        <dbReference type="Proteomes" id="UP000272490"/>
    </source>
</evidence>
<feature type="domain" description="AAA+ ATPase" evidence="7">
    <location>
        <begin position="51"/>
        <end position="168"/>
    </location>
</feature>
<keyword evidence="5" id="KW-0547">Nucleotide-binding</keyword>
<dbReference type="EMBL" id="RRCO01000002">
    <property type="protein sequence ID" value="RRJ25835.1"/>
    <property type="molecule type" value="Genomic_DNA"/>
</dbReference>
<accession>A0A3P3QXG9</accession>
<dbReference type="GO" id="GO:0006261">
    <property type="term" value="P:DNA-templated DNA replication"/>
    <property type="evidence" value="ECO:0007669"/>
    <property type="project" value="TreeGrafter"/>
</dbReference>
<comment type="similarity">
    <text evidence="2">Belongs to the AAA ATPase family. RarA/MGS1/WRNIP1 subfamily.</text>
</comment>
<dbReference type="Pfam" id="PF12002">
    <property type="entry name" value="MgsA_C"/>
    <property type="match status" value="1"/>
</dbReference>
<evidence type="ECO:0000313" key="8">
    <source>
        <dbReference type="EMBL" id="RRJ25835.1"/>
    </source>
</evidence>
<comment type="caution">
    <text evidence="8">The sequence shown here is derived from an EMBL/GenBank/DDBJ whole genome shotgun (WGS) entry which is preliminary data.</text>
</comment>
<dbReference type="GO" id="GO:0005524">
    <property type="term" value="F:ATP binding"/>
    <property type="evidence" value="ECO:0007669"/>
    <property type="project" value="UniProtKB-KW"/>
</dbReference>
<dbReference type="GO" id="GO:0003677">
    <property type="term" value="F:DNA binding"/>
    <property type="evidence" value="ECO:0007669"/>
    <property type="project" value="InterPro"/>
</dbReference>
<evidence type="ECO:0000256" key="4">
    <source>
        <dbReference type="ARBA" id="ARBA00022705"/>
    </source>
</evidence>
<dbReference type="GO" id="GO:0016887">
    <property type="term" value="F:ATP hydrolysis activity"/>
    <property type="evidence" value="ECO:0007669"/>
    <property type="project" value="InterPro"/>
</dbReference>
<dbReference type="AlphaFoldDB" id="A0A3P3QXG9"/>
<dbReference type="Pfam" id="PF16193">
    <property type="entry name" value="AAA_assoc_2"/>
    <property type="match status" value="1"/>
</dbReference>
<dbReference type="SMART" id="SM00382">
    <property type="entry name" value="AAA"/>
    <property type="match status" value="1"/>
</dbReference>
<protein>
    <recommendedName>
        <fullName evidence="3">Replication-associated recombination protein A</fullName>
    </recommendedName>
</protein>
<dbReference type="InterPro" id="IPR032423">
    <property type="entry name" value="AAA_assoc_2"/>
</dbReference>
<evidence type="ECO:0000256" key="5">
    <source>
        <dbReference type="ARBA" id="ARBA00022741"/>
    </source>
</evidence>